<dbReference type="Pfam" id="PF08808">
    <property type="entry name" value="RES"/>
    <property type="match status" value="1"/>
</dbReference>
<proteinExistence type="predicted"/>
<evidence type="ECO:0000313" key="2">
    <source>
        <dbReference type="EMBL" id="RTR21865.1"/>
    </source>
</evidence>
<feature type="domain" description="RES" evidence="1">
    <location>
        <begin position="65"/>
        <end position="192"/>
    </location>
</feature>
<dbReference type="SMART" id="SM00953">
    <property type="entry name" value="RES"/>
    <property type="match status" value="1"/>
</dbReference>
<protein>
    <submittedName>
        <fullName evidence="2">RES domain-containing protein</fullName>
    </submittedName>
</protein>
<organism evidence="2 3">
    <name type="scientific">Deinococcus radiophilus</name>
    <dbReference type="NCBI Taxonomy" id="32062"/>
    <lineage>
        <taxon>Bacteria</taxon>
        <taxon>Thermotogati</taxon>
        <taxon>Deinococcota</taxon>
        <taxon>Deinococci</taxon>
        <taxon>Deinococcales</taxon>
        <taxon>Deinococcaceae</taxon>
        <taxon>Deinococcus</taxon>
    </lineage>
</organism>
<keyword evidence="3" id="KW-1185">Reference proteome</keyword>
<dbReference type="OrthoDB" id="61078at2"/>
<dbReference type="InterPro" id="IPR014914">
    <property type="entry name" value="RES_dom"/>
</dbReference>
<accession>A0A3S0KC77</accession>
<comment type="caution">
    <text evidence="2">The sequence shown here is derived from an EMBL/GenBank/DDBJ whole genome shotgun (WGS) entry which is preliminary data.</text>
</comment>
<sequence length="211" mass="24125">MSIRHFTGRPSRLIPSCYDPPILREHAQTPEEYDALLDLDNLTNGRVMAGKGETSEPYQSVRQACFHYASNSRFNIPLEGHGAWYAAELKTAQHEVGYHFALRAIAEGLEEFSTDYTRYSSYVDDDLVEAESLPEYVQALQVDPNDYTVSQRLGERLREQGCAGICYQSQRSAGDSCIALLQEWAVTHIQRHEGYRFSWNPVTEEVEIRRK</sequence>
<name>A0A3S0KC77_9DEIO</name>
<evidence type="ECO:0000313" key="3">
    <source>
        <dbReference type="Proteomes" id="UP000277766"/>
    </source>
</evidence>
<dbReference type="Proteomes" id="UP000277766">
    <property type="component" value="Unassembled WGS sequence"/>
</dbReference>
<gene>
    <name evidence="2" type="ORF">EJ104_12905</name>
</gene>
<dbReference type="RefSeq" id="WP_013615892.1">
    <property type="nucleotide sequence ID" value="NZ_CP086384.1"/>
</dbReference>
<reference evidence="2 3" key="1">
    <citation type="submission" date="2018-12" db="EMBL/GenBank/DDBJ databases">
        <title>Deinococcus radiophilus ATCC 27603 genome sequencing and assembly.</title>
        <authorList>
            <person name="Maclea K.S."/>
            <person name="Maynard C.R."/>
        </authorList>
    </citation>
    <scope>NUCLEOTIDE SEQUENCE [LARGE SCALE GENOMIC DNA]</scope>
    <source>
        <strain evidence="2 3">ATCC 27603</strain>
    </source>
</reference>
<dbReference type="AlphaFoldDB" id="A0A3S0KC77"/>
<evidence type="ECO:0000259" key="1">
    <source>
        <dbReference type="SMART" id="SM00953"/>
    </source>
</evidence>
<dbReference type="EMBL" id="RXPE01000047">
    <property type="protein sequence ID" value="RTR21865.1"/>
    <property type="molecule type" value="Genomic_DNA"/>
</dbReference>